<reference evidence="2" key="1">
    <citation type="journal article" date="1994" name="Yeast">
        <title>Sequence analysis of a 40.2 kb DNA fragment located near the left telomere of yeast chromosome X.</title>
        <authorList>
            <person name="Vandenbol M."/>
            <person name="Durand P."/>
            <person name="Dion C."/>
            <person name="Bolle P."/>
            <person name="Portetelle D."/>
            <person name="Hilger F."/>
        </authorList>
    </citation>
    <scope>NUCLEOTIDE SEQUENCE</scope>
    <source>
        <strain evidence="2">S288C</strain>
    </source>
</reference>
<keyword evidence="1" id="KW-0812">Transmembrane</keyword>
<protein>
    <submittedName>
        <fullName evidence="2">ORF</fullName>
    </submittedName>
</protein>
<proteinExistence type="predicted"/>
<sequence length="124" mass="14631">MQKELTSFFVISPSRSTKERSPIVGRNWITFLIVTLWRSPEKPVTLWISLRRSTLLEPFMLFRTVVDNQVNNNLDTSLMSFFYHLETILIGTVTWPNLLIVGNIVTHIFLRRVIKWAHPYRIDT</sequence>
<name>A2P1U9_YEASX</name>
<organism evidence="2">
    <name type="scientific">Saccharomyces cerevisiae</name>
    <name type="common">Baker's yeast</name>
    <dbReference type="NCBI Taxonomy" id="4932"/>
    <lineage>
        <taxon>Eukaryota</taxon>
        <taxon>Fungi</taxon>
        <taxon>Dikarya</taxon>
        <taxon>Ascomycota</taxon>
        <taxon>Saccharomycotina</taxon>
        <taxon>Saccharomycetes</taxon>
        <taxon>Saccharomycetales</taxon>
        <taxon>Saccharomycetaceae</taxon>
        <taxon>Saccharomyces</taxon>
    </lineage>
</organism>
<keyword evidence="1" id="KW-0472">Membrane</keyword>
<evidence type="ECO:0000313" key="2">
    <source>
        <dbReference type="EMBL" id="CAA83994.1"/>
    </source>
</evidence>
<evidence type="ECO:0000256" key="1">
    <source>
        <dbReference type="SAM" id="Phobius"/>
    </source>
</evidence>
<feature type="transmembrane region" description="Helical" evidence="1">
    <location>
        <begin position="88"/>
        <end position="110"/>
    </location>
</feature>
<dbReference type="EMBL" id="Z34098">
    <property type="protein sequence ID" value="CAA83994.1"/>
    <property type="molecule type" value="Genomic_DNA"/>
</dbReference>
<dbReference type="AlphaFoldDB" id="A2P1U9"/>
<keyword evidence="1" id="KW-1133">Transmembrane helix</keyword>
<accession>A2P1U9</accession>